<dbReference type="RefSeq" id="WP_194538121.1">
    <property type="nucleotide sequence ID" value="NZ_JACEFB010000007.1"/>
</dbReference>
<comment type="caution">
    <text evidence="3">The sequence shown here is derived from an EMBL/GenBank/DDBJ whole genome shotgun (WGS) entry which is preliminary data.</text>
</comment>
<dbReference type="GO" id="GO:0008270">
    <property type="term" value="F:zinc ion binding"/>
    <property type="evidence" value="ECO:0007669"/>
    <property type="project" value="TreeGrafter"/>
</dbReference>
<evidence type="ECO:0000256" key="1">
    <source>
        <dbReference type="ARBA" id="ARBA00006576"/>
    </source>
</evidence>
<dbReference type="PANTHER" id="PTHR11644:SF2">
    <property type="entry name" value="CYTIDINE DEAMINASE"/>
    <property type="match status" value="1"/>
</dbReference>
<organism evidence="3 4">
    <name type="scientific">Thermogemmata fonticola</name>
    <dbReference type="NCBI Taxonomy" id="2755323"/>
    <lineage>
        <taxon>Bacteria</taxon>
        <taxon>Pseudomonadati</taxon>
        <taxon>Planctomycetota</taxon>
        <taxon>Planctomycetia</taxon>
        <taxon>Gemmatales</taxon>
        <taxon>Gemmataceae</taxon>
        <taxon>Thermogemmata</taxon>
    </lineage>
</organism>
<dbReference type="CDD" id="cd01283">
    <property type="entry name" value="cytidine_deaminase"/>
    <property type="match status" value="1"/>
</dbReference>
<accession>A0A7V8VEV0</accession>
<proteinExistence type="inferred from homology"/>
<dbReference type="GO" id="GO:0072527">
    <property type="term" value="P:pyrimidine-containing compound metabolic process"/>
    <property type="evidence" value="ECO:0007669"/>
    <property type="project" value="UniProtKB-ARBA"/>
</dbReference>
<dbReference type="PROSITE" id="PS51747">
    <property type="entry name" value="CYT_DCMP_DEAMINASES_2"/>
    <property type="match status" value="1"/>
</dbReference>
<dbReference type="GO" id="GO:0055086">
    <property type="term" value="P:nucleobase-containing small molecule metabolic process"/>
    <property type="evidence" value="ECO:0007669"/>
    <property type="project" value="UniProtKB-ARBA"/>
</dbReference>
<dbReference type="InterPro" id="IPR002125">
    <property type="entry name" value="CMP_dCMP_dom"/>
</dbReference>
<protein>
    <recommendedName>
        <fullName evidence="2">CMP/dCMP-type deaminase domain-containing protein</fullName>
    </recommendedName>
</protein>
<dbReference type="PANTHER" id="PTHR11644">
    <property type="entry name" value="CYTIDINE DEAMINASE"/>
    <property type="match status" value="1"/>
</dbReference>
<dbReference type="AlphaFoldDB" id="A0A7V8VEV0"/>
<dbReference type="InterPro" id="IPR050202">
    <property type="entry name" value="Cyt/Deoxycyt_deaminase"/>
</dbReference>
<name>A0A7V8VEV0_9BACT</name>
<sequence>MKARAAAARAFMTSPGGTAYGAAVLTVSGNVYQAGQYSSFNHMTNVHAEQAALVLAVMADDPDVLALAVASTGIESVTRPCGVCRQVFAEHVARVGRDFEVLMACRNSDSYEVAQVSELLPFSWVSNQAGAIEQAPDIRGILSQSGSVPAGQPLQAGDHVVLRDGSIALVWDGAFEPDRALVKVKYIPTDGKLRKVPHSLAEPLQYQKEMHDFGQIRRARCGVGGAFVGEADITAVFKMLPLGGALGEPPGPLVNLLRDAGVDVSAVRVTGSRAIGLQRANSDWDLVVPLEVEPLSIVRDALATAVERGVLTVPPRSGTWKLLDRVFPGGREALLRSRRFVDTLLSGEVSIALIFVPPQSPDVCVGLDWQGVGRTLLYGQVVDAAKAVYKRAEYHLQDEEGLVRVTCYHKLANLLRSGDVISASGWLFRRGMERRLIQILPYPDRIIWWRVA</sequence>
<dbReference type="InterPro" id="IPR016193">
    <property type="entry name" value="Cytidine_deaminase-like"/>
</dbReference>
<dbReference type="GO" id="GO:0005829">
    <property type="term" value="C:cytosol"/>
    <property type="evidence" value="ECO:0007669"/>
    <property type="project" value="TreeGrafter"/>
</dbReference>
<evidence type="ECO:0000259" key="2">
    <source>
        <dbReference type="PROSITE" id="PS51747"/>
    </source>
</evidence>
<reference evidence="3 4" key="1">
    <citation type="submission" date="2020-07" db="EMBL/GenBank/DDBJ databases">
        <title>Thermogemmata thermophila gen. nov., sp. nov., a novel moderate thermophilic planctomycete from a Kamchatka hot spring.</title>
        <authorList>
            <person name="Elcheninov A.G."/>
            <person name="Podosokorskaya O.A."/>
            <person name="Kovaleva O.L."/>
            <person name="Novikov A."/>
            <person name="Bonch-Osmolovskaya E.A."/>
            <person name="Toshchakov S.V."/>
            <person name="Kublanov I.V."/>
        </authorList>
    </citation>
    <scope>NUCLEOTIDE SEQUENCE [LARGE SCALE GENOMIC DNA]</scope>
    <source>
        <strain evidence="3 4">2918</strain>
    </source>
</reference>
<keyword evidence="4" id="KW-1185">Reference proteome</keyword>
<evidence type="ECO:0000313" key="4">
    <source>
        <dbReference type="Proteomes" id="UP000542342"/>
    </source>
</evidence>
<comment type="similarity">
    <text evidence="1">Belongs to the cytidine and deoxycytidylate deaminase family.</text>
</comment>
<evidence type="ECO:0000313" key="3">
    <source>
        <dbReference type="EMBL" id="MBA2226676.1"/>
    </source>
</evidence>
<dbReference type="SUPFAM" id="SSF53927">
    <property type="entry name" value="Cytidine deaminase-like"/>
    <property type="match status" value="1"/>
</dbReference>
<gene>
    <name evidence="3" type="ORF">H0921_10940</name>
</gene>
<feature type="domain" description="CMP/dCMP-type deaminase" evidence="2">
    <location>
        <begin position="1"/>
        <end position="127"/>
    </location>
</feature>
<dbReference type="Gene3D" id="3.40.140.10">
    <property type="entry name" value="Cytidine Deaminase, domain 2"/>
    <property type="match status" value="1"/>
</dbReference>
<dbReference type="GO" id="GO:0004126">
    <property type="term" value="F:cytidine deaminase activity"/>
    <property type="evidence" value="ECO:0007669"/>
    <property type="project" value="UniProtKB-ARBA"/>
</dbReference>
<dbReference type="EMBL" id="JACEFB010000007">
    <property type="protein sequence ID" value="MBA2226676.1"/>
    <property type="molecule type" value="Genomic_DNA"/>
</dbReference>
<dbReference type="Proteomes" id="UP000542342">
    <property type="component" value="Unassembled WGS sequence"/>
</dbReference>